<accession>V5HR00</accession>
<dbReference type="EMBL" id="GANP01008060">
    <property type="protein sequence ID" value="JAB76408.1"/>
    <property type="molecule type" value="mRNA"/>
</dbReference>
<proteinExistence type="evidence at transcript level"/>
<evidence type="ECO:0000256" key="1">
    <source>
        <dbReference type="SAM" id="SignalP"/>
    </source>
</evidence>
<organism evidence="2">
    <name type="scientific">Ixodes ricinus</name>
    <name type="common">Common tick</name>
    <name type="synonym">Acarus ricinus</name>
    <dbReference type="NCBI Taxonomy" id="34613"/>
    <lineage>
        <taxon>Eukaryota</taxon>
        <taxon>Metazoa</taxon>
        <taxon>Ecdysozoa</taxon>
        <taxon>Arthropoda</taxon>
        <taxon>Chelicerata</taxon>
        <taxon>Arachnida</taxon>
        <taxon>Acari</taxon>
        <taxon>Parasitiformes</taxon>
        <taxon>Ixodida</taxon>
        <taxon>Ixodoidea</taxon>
        <taxon>Ixodidae</taxon>
        <taxon>Ixodinae</taxon>
        <taxon>Ixodes</taxon>
    </lineage>
</organism>
<feature type="signal peptide" evidence="1">
    <location>
        <begin position="1"/>
        <end position="20"/>
    </location>
</feature>
<evidence type="ECO:0000313" key="2">
    <source>
        <dbReference type="EMBL" id="JAB76408.1"/>
    </source>
</evidence>
<reference evidence="2" key="1">
    <citation type="journal article" date="2015" name="Sci. Rep.">
        <title>Tissue- and time-dependent transcription in Ixodes ricinus salivary glands and midguts when blood feeding on the vertebrate host.</title>
        <authorList>
            <person name="Kotsyfakis M."/>
            <person name="Schwarz A."/>
            <person name="Erhart J."/>
            <person name="Ribeiro J.M."/>
        </authorList>
    </citation>
    <scope>NUCLEOTIDE SEQUENCE</scope>
    <source>
        <tissue evidence="2">Salivary gland and midgut</tissue>
    </source>
</reference>
<feature type="chain" id="PRO_5004738108" evidence="1">
    <location>
        <begin position="21"/>
        <end position="137"/>
    </location>
</feature>
<keyword evidence="1" id="KW-0732">Signal</keyword>
<sequence>MILKTFLSMLLLSPFQNGESSSWPLDTVNDCTKLIKEGGQIACNLTGEGDYDRMSVGNCWVTCTKGSNMFMLPDDECRRVLEPYAWAGYQKLFGKLPPFGFEDCDQEDIDRLRKWVKKWKEYREIAIKAMCSKKLKK</sequence>
<dbReference type="AlphaFoldDB" id="V5HR00"/>
<name>V5HR00_IXORI</name>
<protein>
    <submittedName>
        <fullName evidence="2">Putative secreted protein</fullName>
    </submittedName>
</protein>